<gene>
    <name evidence="23" type="primary">nirB</name>
    <name evidence="23" type="ORF">ACFPYJ_29245</name>
</gene>
<dbReference type="PROSITE" id="PS00365">
    <property type="entry name" value="NIR_SIR"/>
    <property type="match status" value="1"/>
</dbReference>
<dbReference type="Gene3D" id="3.90.480.10">
    <property type="entry name" value="Sulfite Reductase Hemoprotein,Domain 2"/>
    <property type="match status" value="1"/>
</dbReference>
<dbReference type="PIRSF" id="PIRSF037149">
    <property type="entry name" value="NirB"/>
    <property type="match status" value="1"/>
</dbReference>
<name>A0ABW0W9U2_9BACL</name>
<dbReference type="InterPro" id="IPR045854">
    <property type="entry name" value="NO2/SO3_Rdtase_4Fe4S_sf"/>
</dbReference>
<keyword evidence="6" id="KW-0004">4Fe-4S</keyword>
<evidence type="ECO:0000259" key="20">
    <source>
        <dbReference type="Pfam" id="PF04324"/>
    </source>
</evidence>
<dbReference type="CDD" id="cd19944">
    <property type="entry name" value="NirB_Fer2_BFD-like_2"/>
    <property type="match status" value="1"/>
</dbReference>
<evidence type="ECO:0000256" key="2">
    <source>
        <dbReference type="ARBA" id="ARBA00001966"/>
    </source>
</evidence>
<comment type="cofactor">
    <cofactor evidence="1">
        <name>siroheme</name>
        <dbReference type="ChEBI" id="CHEBI:60052"/>
    </cofactor>
</comment>
<comment type="caution">
    <text evidence="23">The sequence shown here is derived from an EMBL/GenBank/DDBJ whole genome shotgun (WGS) entry which is preliminary data.</text>
</comment>
<dbReference type="Pfam" id="PF18267">
    <property type="entry name" value="Rubredoxin_C"/>
    <property type="match status" value="1"/>
</dbReference>
<dbReference type="InterPro" id="IPR041854">
    <property type="entry name" value="BFD-like_2Fe2S-bd_dom_sf"/>
</dbReference>
<dbReference type="PANTHER" id="PTHR43809">
    <property type="entry name" value="NITRITE REDUCTASE (NADH) LARGE SUBUNIT"/>
    <property type="match status" value="1"/>
</dbReference>
<reference evidence="24" key="1">
    <citation type="journal article" date="2019" name="Int. J. Syst. Evol. Microbiol.">
        <title>The Global Catalogue of Microorganisms (GCM) 10K type strain sequencing project: providing services to taxonomists for standard genome sequencing and annotation.</title>
        <authorList>
            <consortium name="The Broad Institute Genomics Platform"/>
            <consortium name="The Broad Institute Genome Sequencing Center for Infectious Disease"/>
            <person name="Wu L."/>
            <person name="Ma J."/>
        </authorList>
    </citation>
    <scope>NUCLEOTIDE SEQUENCE [LARGE SCALE GENOMIC DNA]</scope>
    <source>
        <strain evidence="24">CGMCC 1.3240</strain>
    </source>
</reference>
<dbReference type="SUPFAM" id="SSF55124">
    <property type="entry name" value="Nitrite/Sulfite reductase N-terminal domain-like"/>
    <property type="match status" value="1"/>
</dbReference>
<evidence type="ECO:0000259" key="18">
    <source>
        <dbReference type="Pfam" id="PF01077"/>
    </source>
</evidence>
<dbReference type="Pfam" id="PF07992">
    <property type="entry name" value="Pyr_redox_2"/>
    <property type="match status" value="1"/>
</dbReference>
<dbReference type="Gene3D" id="3.30.390.30">
    <property type="match status" value="1"/>
</dbReference>
<comment type="cofactor">
    <cofactor evidence="3 17">
        <name>FAD</name>
        <dbReference type="ChEBI" id="CHEBI:57692"/>
    </cofactor>
</comment>
<dbReference type="PANTHER" id="PTHR43809:SF1">
    <property type="entry name" value="NITRITE REDUCTASE (NADH) LARGE SUBUNIT"/>
    <property type="match status" value="1"/>
</dbReference>
<evidence type="ECO:0000256" key="7">
    <source>
        <dbReference type="ARBA" id="ARBA00022617"/>
    </source>
</evidence>
<evidence type="ECO:0000256" key="9">
    <source>
        <dbReference type="ARBA" id="ARBA00022714"/>
    </source>
</evidence>
<dbReference type="SUPFAM" id="SSF51905">
    <property type="entry name" value="FAD/NAD(P)-binding domain"/>
    <property type="match status" value="2"/>
</dbReference>
<keyword evidence="13" id="KW-0408">Iron</keyword>
<keyword evidence="12" id="KW-0560">Oxidoreductase</keyword>
<dbReference type="InterPro" id="IPR006066">
    <property type="entry name" value="NO2/SO3_Rdtase_FeS/sirohaem_BS"/>
</dbReference>
<dbReference type="InterPro" id="IPR005117">
    <property type="entry name" value="NiRdtase/SiRdtase_haem-b_fer"/>
</dbReference>
<evidence type="ECO:0000256" key="5">
    <source>
        <dbReference type="ARBA" id="ARBA00010429"/>
    </source>
</evidence>
<comment type="cofactor">
    <cofactor evidence="2">
        <name>[4Fe-4S] cluster</name>
        <dbReference type="ChEBI" id="CHEBI:49883"/>
    </cofactor>
</comment>
<dbReference type="Gene3D" id="3.30.413.10">
    <property type="entry name" value="Sulfite Reductase Hemoprotein, domain 1"/>
    <property type="match status" value="1"/>
</dbReference>
<sequence length="812" mass="88354">MTTPKKLVLIGNGMAGVRTLEHLLKLAPGAYEITIFGAEPHPNYNRIMLSSVLVGGADLNEIVINDWNWYKENNITLHTGHTVTKIDTARKRVITNLGLEADYDSVIIATGSNPFMLPIPGADKTGVIAFRDIKDCETMIETSKSYKKAAVIGGGLLGLEAARGLLHLGMEVTVIHKHDYLMERQLDEAASRMLQRELEGQGMKFLLNKHSASITGRRRVNALQFTDGSELAADLVVMAVGIRPNIALAKASGVDINLGIVVDDYMRTNIPDIFAVGECVEHQGIAYGLVAPLYEQGAVLAKLLAGVETAGYAGSVTSTKLKVSGVDVFSAGYFREKPGTRALRIQDDLAGTYKKIVIQDGKLVGAVLFGDTTDGAELFATIKKGESVAGKEKELLLGISSDLLGQSGGGNRLESMPDDEIVCGCNGVSKATIAEAIQAKGCVTVGQIKSCTKASASCGGCKPVVEGLLTLYAGDAVGEPVKEGICGCTTLSRDEIVEEIKRMKLMTVKEVMHVLDWDNKDGCSKCRPSLNYYLGMLYPEEYIDENESRFTNERYHANIQKDGTYSVVPRIYGGVTSPADLKKIAEVAEKYDVPMVKFTGGQRLDLLGVKKEDLPKIWEDLDMPSGHAYGKTLRTVKTCVGSTFCRFGTQDAISMGIKLEKAFERLNTPAKVKLAVSGCPRNCAEATIKDFGVVAIDGGWELYVAGNGGVKVRACDLLGTVKTEDEVMEWASAYLQYYRENAQWNERTANWLERVGLDSIKKALEKQEDRLALVARIEKTLSLTTDPWKEIVENDHLRKNFEPIPSAQAQTV</sequence>
<keyword evidence="8 17" id="KW-0285">Flavoprotein</keyword>
<dbReference type="Pfam" id="PF03460">
    <property type="entry name" value="NIR_SIR_ferr"/>
    <property type="match status" value="1"/>
</dbReference>
<evidence type="ECO:0000259" key="21">
    <source>
        <dbReference type="Pfam" id="PF07992"/>
    </source>
</evidence>
<evidence type="ECO:0000259" key="19">
    <source>
        <dbReference type="Pfam" id="PF03460"/>
    </source>
</evidence>
<evidence type="ECO:0000256" key="8">
    <source>
        <dbReference type="ARBA" id="ARBA00022630"/>
    </source>
</evidence>
<comment type="pathway">
    <text evidence="4">Nitrogen metabolism; nitrate reduction (assimilation).</text>
</comment>
<keyword evidence="9" id="KW-0001">2Fe-2S</keyword>
<comment type="cofactor">
    <cofactor evidence="16">
        <name>[2Fe-2S] cluster</name>
        <dbReference type="ChEBI" id="CHEBI:190135"/>
    </cofactor>
</comment>
<dbReference type="Pfam" id="PF04324">
    <property type="entry name" value="Fer2_BFD"/>
    <property type="match status" value="2"/>
</dbReference>
<dbReference type="Gene3D" id="1.10.10.1100">
    <property type="entry name" value="BFD-like [2Fe-2S]-binding domain"/>
    <property type="match status" value="1"/>
</dbReference>
<feature type="domain" description="Nitrite/sulphite reductase 4Fe-4S" evidence="18">
    <location>
        <begin position="630"/>
        <end position="767"/>
    </location>
</feature>
<evidence type="ECO:0000256" key="13">
    <source>
        <dbReference type="ARBA" id="ARBA00023004"/>
    </source>
</evidence>
<keyword evidence="11 17" id="KW-0274">FAD</keyword>
<dbReference type="NCBIfam" id="TIGR02374">
    <property type="entry name" value="nitri_red_nirB"/>
    <property type="match status" value="1"/>
</dbReference>
<organism evidence="23 24">
    <name type="scientific">Paenibacillus solisilvae</name>
    <dbReference type="NCBI Taxonomy" id="2486751"/>
    <lineage>
        <taxon>Bacteria</taxon>
        <taxon>Bacillati</taxon>
        <taxon>Bacillota</taxon>
        <taxon>Bacilli</taxon>
        <taxon>Bacillales</taxon>
        <taxon>Paenibacillaceae</taxon>
        <taxon>Paenibacillus</taxon>
    </lineage>
</organism>
<evidence type="ECO:0000256" key="3">
    <source>
        <dbReference type="ARBA" id="ARBA00001974"/>
    </source>
</evidence>
<dbReference type="InterPro" id="IPR016156">
    <property type="entry name" value="FAD/NAD-linked_Rdtase_dimer_sf"/>
</dbReference>
<evidence type="ECO:0000256" key="10">
    <source>
        <dbReference type="ARBA" id="ARBA00022723"/>
    </source>
</evidence>
<evidence type="ECO:0000313" key="23">
    <source>
        <dbReference type="EMBL" id="MFC5653125.1"/>
    </source>
</evidence>
<dbReference type="InterPro" id="IPR052034">
    <property type="entry name" value="NasD-like"/>
</dbReference>
<dbReference type="Proteomes" id="UP001596047">
    <property type="component" value="Unassembled WGS sequence"/>
</dbReference>
<keyword evidence="7" id="KW-0349">Heme</keyword>
<dbReference type="InterPro" id="IPR036136">
    <property type="entry name" value="Nit/Sulf_reduc_fer-like_dom_sf"/>
</dbReference>
<dbReference type="PRINTS" id="PR00397">
    <property type="entry name" value="SIROHAEM"/>
</dbReference>
<evidence type="ECO:0000313" key="24">
    <source>
        <dbReference type="Proteomes" id="UP001596047"/>
    </source>
</evidence>
<dbReference type="InterPro" id="IPR017121">
    <property type="entry name" value="Nitrite_Rdtase_lsu"/>
</dbReference>
<keyword evidence="15 17" id="KW-0534">Nitrate assimilation</keyword>
<evidence type="ECO:0000256" key="14">
    <source>
        <dbReference type="ARBA" id="ARBA00023014"/>
    </source>
</evidence>
<feature type="domain" description="BFD-like [2Fe-2S]-binding" evidence="20">
    <location>
        <begin position="485"/>
        <end position="534"/>
    </location>
</feature>
<comment type="similarity">
    <text evidence="5">Belongs to the nitrite and sulfite reductase 4Fe-4S domain family.</text>
</comment>
<keyword evidence="24" id="KW-1185">Reference proteome</keyword>
<proteinExistence type="inferred from homology"/>
<evidence type="ECO:0000256" key="16">
    <source>
        <dbReference type="ARBA" id="ARBA00034078"/>
    </source>
</evidence>
<dbReference type="InterPro" id="IPR007419">
    <property type="entry name" value="BFD-like_2Fe2S-bd_dom"/>
</dbReference>
<evidence type="ECO:0000256" key="4">
    <source>
        <dbReference type="ARBA" id="ARBA00005096"/>
    </source>
</evidence>
<dbReference type="InterPro" id="IPR041575">
    <property type="entry name" value="Rubredoxin_C"/>
</dbReference>
<feature type="domain" description="NADH-rubredoxin oxidoreductase C-terminal" evidence="22">
    <location>
        <begin position="318"/>
        <end position="385"/>
    </location>
</feature>
<dbReference type="RefSeq" id="WP_379191783.1">
    <property type="nucleotide sequence ID" value="NZ_JBHSOW010000116.1"/>
</dbReference>
<feature type="domain" description="FAD/NAD(P)-binding" evidence="21">
    <location>
        <begin position="6"/>
        <end position="282"/>
    </location>
</feature>
<dbReference type="SUPFAM" id="SSF56014">
    <property type="entry name" value="Nitrite and sulphite reductase 4Fe-4S domain-like"/>
    <property type="match status" value="1"/>
</dbReference>
<dbReference type="InterPro" id="IPR012744">
    <property type="entry name" value="Nitri_red_NirB"/>
</dbReference>
<protein>
    <submittedName>
        <fullName evidence="23">Nitrite reductase large subunit NirB</fullName>
    </submittedName>
</protein>
<evidence type="ECO:0000259" key="22">
    <source>
        <dbReference type="Pfam" id="PF18267"/>
    </source>
</evidence>
<keyword evidence="14" id="KW-0411">Iron-sulfur</keyword>
<dbReference type="Pfam" id="PF01077">
    <property type="entry name" value="NIR_SIR"/>
    <property type="match status" value="1"/>
</dbReference>
<evidence type="ECO:0000256" key="17">
    <source>
        <dbReference type="PIRNR" id="PIRNR037149"/>
    </source>
</evidence>
<accession>A0ABW0W9U2</accession>
<dbReference type="EMBL" id="JBHSOW010000116">
    <property type="protein sequence ID" value="MFC5653125.1"/>
    <property type="molecule type" value="Genomic_DNA"/>
</dbReference>
<keyword evidence="10" id="KW-0479">Metal-binding</keyword>
<feature type="domain" description="BFD-like [2Fe-2S]-binding" evidence="20">
    <location>
        <begin position="421"/>
        <end position="469"/>
    </location>
</feature>
<evidence type="ECO:0000256" key="12">
    <source>
        <dbReference type="ARBA" id="ARBA00023002"/>
    </source>
</evidence>
<evidence type="ECO:0000256" key="6">
    <source>
        <dbReference type="ARBA" id="ARBA00022485"/>
    </source>
</evidence>
<dbReference type="PRINTS" id="PR00411">
    <property type="entry name" value="PNDRDTASEI"/>
</dbReference>
<dbReference type="InterPro" id="IPR036188">
    <property type="entry name" value="FAD/NAD-bd_sf"/>
</dbReference>
<dbReference type="Gene3D" id="3.50.50.60">
    <property type="entry name" value="FAD/NAD(P)-binding domain"/>
    <property type="match status" value="2"/>
</dbReference>
<evidence type="ECO:0000256" key="11">
    <source>
        <dbReference type="ARBA" id="ARBA00022827"/>
    </source>
</evidence>
<evidence type="ECO:0000256" key="15">
    <source>
        <dbReference type="ARBA" id="ARBA00023063"/>
    </source>
</evidence>
<evidence type="ECO:0000256" key="1">
    <source>
        <dbReference type="ARBA" id="ARBA00001929"/>
    </source>
</evidence>
<dbReference type="CDD" id="cd19943">
    <property type="entry name" value="NirB_Fer2_BFD-like_1"/>
    <property type="match status" value="1"/>
</dbReference>
<dbReference type="InterPro" id="IPR023753">
    <property type="entry name" value="FAD/NAD-binding_dom"/>
</dbReference>
<dbReference type="InterPro" id="IPR006067">
    <property type="entry name" value="NO2/SO3_Rdtase_4Fe4S_dom"/>
</dbReference>
<feature type="domain" description="Nitrite/Sulfite reductase ferredoxin-like" evidence="19">
    <location>
        <begin position="560"/>
        <end position="622"/>
    </location>
</feature>
<dbReference type="PRINTS" id="PR00368">
    <property type="entry name" value="FADPNR"/>
</dbReference>